<organism evidence="1">
    <name type="scientific">Tupanvirus deep ocean</name>
    <dbReference type="NCBI Taxonomy" id="2126984"/>
    <lineage>
        <taxon>Viruses</taxon>
        <taxon>Varidnaviria</taxon>
        <taxon>Bamfordvirae</taxon>
        <taxon>Nucleocytoviricota</taxon>
        <taxon>Megaviricetes</taxon>
        <taxon>Imitervirales</taxon>
        <taxon>Mimiviridae</taxon>
        <taxon>Megamimivirinae</taxon>
        <taxon>Tupanvirus</taxon>
        <taxon>Tupanvirus altamarinense</taxon>
    </lineage>
</organism>
<reference evidence="1" key="2">
    <citation type="journal article" date="2018" name="Nat. Commun.">
        <title>Tailed giant Tupanvirus possesses the most complete translational apparatus of the known virosphere.</title>
        <authorList>
            <person name="Abrahao J."/>
            <person name="Silva L."/>
            <person name="Silva L.S."/>
            <person name="Khalil J.Y.B."/>
            <person name="Rodrigues R."/>
            <person name="Arantes T."/>
            <person name="Assis F."/>
            <person name="Boratto P."/>
            <person name="Andrade M."/>
            <person name="Kroon E.G."/>
            <person name="Ribeiro B."/>
            <person name="Bergier I."/>
            <person name="Seligmann H."/>
            <person name="Ghigo E."/>
            <person name="Colson P."/>
            <person name="Levasseur A."/>
            <person name="Kroemer G."/>
            <person name="Raoult D."/>
            <person name="La Scola B."/>
        </authorList>
    </citation>
    <scope>NUCLEOTIDE SEQUENCE [LARGE SCALE GENOMIC DNA]</scope>
    <source>
        <strain evidence="1">Deep ocean</strain>
    </source>
</reference>
<evidence type="ECO:0000313" key="1">
    <source>
        <dbReference type="EMBL" id="QKU34605.1"/>
    </source>
</evidence>
<dbReference type="EMBL" id="MF405918">
    <property type="protein sequence ID" value="QKU34605.1"/>
    <property type="molecule type" value="Genomic_DNA"/>
</dbReference>
<reference evidence="1" key="1">
    <citation type="submission" date="2017-06" db="EMBL/GenBank/DDBJ databases">
        <authorList>
            <person name="Assis F.L."/>
            <person name="Abrahao J.S."/>
            <person name="Silva L."/>
            <person name="Khalil J.B."/>
            <person name="Rodrigues R."/>
            <person name="Silva L.S."/>
            <person name="Boratto P."/>
            <person name="Andrade M."/>
            <person name="Kroon E.G."/>
            <person name="Ribeiro B."/>
            <person name="Bergier I."/>
            <person name="Seligmann H."/>
            <person name="Ghigo E."/>
            <person name="Colson P."/>
            <person name="Levasseur A."/>
            <person name="Raoult D."/>
            <person name="Scola B.L."/>
        </authorList>
    </citation>
    <scope>NUCLEOTIDE SEQUENCE</scope>
    <source>
        <strain evidence="1">Deep ocean</strain>
    </source>
</reference>
<proteinExistence type="predicted"/>
<accession>A0A6N1NHY2</accession>
<name>A0A6N1NHY2_9VIRU</name>
<protein>
    <submittedName>
        <fullName evidence="1">Mg275 protein</fullName>
    </submittedName>
</protein>
<dbReference type="RefSeq" id="YP_010781243.1">
    <property type="nucleotide sequence ID" value="NC_075038.1"/>
</dbReference>
<dbReference type="GeneID" id="80517934"/>
<dbReference type="KEGG" id="vg:80517934"/>
<sequence>MSNVSEETHIEVNDCCSDNEHTKDAYVLEDDMTFPKATVDPKLLKLQKEVTEFVTSVILKHENEFYKLIDKHFKNRKDAILGTTCSSIIQMITETTNKFYNKIYYEIQHKQDTPLSNVILEMCEYSEYGAHVLLEKLLRLTLDAHIEVNREQLVLQNNDYSLYEKSVLNQINVYLLSKNLLHVLSKGPDDSGPFIDIPEGKKAFDIIIDKNIEI</sequence>